<dbReference type="InterPro" id="IPR029056">
    <property type="entry name" value="Ribokinase-like"/>
</dbReference>
<comment type="cofactor">
    <cofactor evidence="17">
        <name>Mg(2+)</name>
        <dbReference type="ChEBI" id="CHEBI:18420"/>
    </cofactor>
</comment>
<comment type="function">
    <text evidence="14 19">Bifunctional enzyme that catalyzes the epimerization of the S- and R-forms of NAD(P)HX and the dehydration of the S-form of NAD(P)HX at the expense of ADP, which is converted to AMP. This allows the repair of both epimers of NAD(P)HX, a damaged form of NAD(P)H that is a result of enzymatic or heat-dependent hydration.</text>
</comment>
<dbReference type="CDD" id="cd01171">
    <property type="entry name" value="YXKO-related"/>
    <property type="match status" value="1"/>
</dbReference>
<dbReference type="SUPFAM" id="SSF53613">
    <property type="entry name" value="Ribokinase-like"/>
    <property type="match status" value="1"/>
</dbReference>
<feature type="binding site" evidence="17">
    <location>
        <position position="440"/>
    </location>
    <ligand>
        <name>AMP</name>
        <dbReference type="ChEBI" id="CHEBI:456215"/>
    </ligand>
</feature>
<feature type="binding site" evidence="18">
    <location>
        <position position="158"/>
    </location>
    <ligand>
        <name>(6S)-NADPHX</name>
        <dbReference type="ChEBI" id="CHEBI:64076"/>
    </ligand>
</feature>
<evidence type="ECO:0000256" key="15">
    <source>
        <dbReference type="ARBA" id="ARBA00048238"/>
    </source>
</evidence>
<comment type="function">
    <text evidence="17">Catalyzes the dehydration of the S-form of NAD(P)HX at the expense of ADP, which is converted to AMP. Together with NAD(P)HX epimerase, which catalyzes the epimerization of the S- and R-forms, the enzyme allows the repair of both epimers of NAD(P)HX, a damaged form of NAD(P)H that is a result of enzymatic or heat-dependent hydration.</text>
</comment>
<keyword evidence="9 18" id="KW-0630">Potassium</keyword>
<keyword evidence="11 18" id="KW-0413">Isomerase</keyword>
<feature type="domain" description="YjeF N-terminal" evidence="21">
    <location>
        <begin position="9"/>
        <end position="217"/>
    </location>
</feature>
<evidence type="ECO:0000256" key="1">
    <source>
        <dbReference type="ARBA" id="ARBA00000013"/>
    </source>
</evidence>
<feature type="binding site" evidence="18">
    <location>
        <position position="125"/>
    </location>
    <ligand>
        <name>K(+)</name>
        <dbReference type="ChEBI" id="CHEBI:29103"/>
    </ligand>
</feature>
<comment type="cofactor">
    <cofactor evidence="18 19">
        <name>K(+)</name>
        <dbReference type="ChEBI" id="CHEBI:29103"/>
    </cofactor>
    <text evidence="18 19">Binds 1 potassium ion per subunit.</text>
</comment>
<feature type="binding site" evidence="17">
    <location>
        <position position="325"/>
    </location>
    <ligand>
        <name>(6S)-NADPHX</name>
        <dbReference type="ChEBI" id="CHEBI:64076"/>
    </ligand>
</feature>
<keyword evidence="13" id="KW-0511">Multifunctional enzyme</keyword>
<dbReference type="InterPro" id="IPR004443">
    <property type="entry name" value="YjeF_N_dom"/>
</dbReference>
<evidence type="ECO:0000256" key="6">
    <source>
        <dbReference type="ARBA" id="ARBA00022741"/>
    </source>
</evidence>
<keyword evidence="7 17" id="KW-0067">ATP-binding</keyword>
<feature type="binding site" evidence="18">
    <location>
        <position position="56"/>
    </location>
    <ligand>
        <name>K(+)</name>
        <dbReference type="ChEBI" id="CHEBI:29103"/>
    </ligand>
</feature>
<evidence type="ECO:0000256" key="3">
    <source>
        <dbReference type="ARBA" id="ARBA00006001"/>
    </source>
</evidence>
<evidence type="ECO:0000256" key="16">
    <source>
        <dbReference type="ARBA" id="ARBA00049209"/>
    </source>
</evidence>
<dbReference type="InterPro" id="IPR030677">
    <property type="entry name" value="Nnr"/>
</dbReference>
<dbReference type="PROSITE" id="PS01050">
    <property type="entry name" value="YJEF_C_2"/>
    <property type="match status" value="1"/>
</dbReference>
<dbReference type="GO" id="GO:0005524">
    <property type="term" value="F:ATP binding"/>
    <property type="evidence" value="ECO:0007669"/>
    <property type="project" value="UniProtKB-UniRule"/>
</dbReference>
<feature type="binding site" evidence="17">
    <location>
        <position position="441"/>
    </location>
    <ligand>
        <name>(6S)-NADPHX</name>
        <dbReference type="ChEBI" id="CHEBI:64076"/>
    </ligand>
</feature>
<dbReference type="RefSeq" id="WP_183696870.1">
    <property type="nucleotide sequence ID" value="NZ_JACICA010000007.1"/>
</dbReference>
<feature type="binding site" evidence="18">
    <location>
        <position position="161"/>
    </location>
    <ligand>
        <name>K(+)</name>
        <dbReference type="ChEBI" id="CHEBI:29103"/>
    </ligand>
</feature>
<evidence type="ECO:0000256" key="12">
    <source>
        <dbReference type="ARBA" id="ARBA00023239"/>
    </source>
</evidence>
<accession>A0A7W5UJE3</accession>
<evidence type="ECO:0000256" key="8">
    <source>
        <dbReference type="ARBA" id="ARBA00022857"/>
    </source>
</evidence>
<comment type="similarity">
    <text evidence="3 19">In the N-terminal section; belongs to the NnrE/AIBP family.</text>
</comment>
<gene>
    <name evidence="18" type="primary">nnrE</name>
    <name evidence="17" type="synonym">nnrD</name>
    <name evidence="22" type="ORF">FHS60_001463</name>
</gene>
<proteinExistence type="inferred from homology"/>
<dbReference type="PANTHER" id="PTHR12592:SF0">
    <property type="entry name" value="ATP-DEPENDENT (S)-NAD(P)H-HYDRATE DEHYDRATASE"/>
    <property type="match status" value="1"/>
</dbReference>
<keyword evidence="6 17" id="KW-0547">Nucleotide-binding</keyword>
<feature type="binding site" evidence="17">
    <location>
        <position position="376"/>
    </location>
    <ligand>
        <name>(6S)-NADPHX</name>
        <dbReference type="ChEBI" id="CHEBI:64076"/>
    </ligand>
</feature>
<comment type="similarity">
    <text evidence="18">Belongs to the NnrE/AIBP family.</text>
</comment>
<dbReference type="EC" id="4.2.1.136" evidence="19"/>
<comment type="catalytic activity">
    <reaction evidence="1 18 19">
        <text>(6R)-NADHX = (6S)-NADHX</text>
        <dbReference type="Rhea" id="RHEA:32215"/>
        <dbReference type="ChEBI" id="CHEBI:64074"/>
        <dbReference type="ChEBI" id="CHEBI:64075"/>
        <dbReference type="EC" id="5.1.99.6"/>
    </reaction>
</comment>
<dbReference type="GO" id="GO:0052855">
    <property type="term" value="F:ADP-dependent NAD(P)H-hydrate dehydratase activity"/>
    <property type="evidence" value="ECO:0007669"/>
    <property type="project" value="UniProtKB-UniRule"/>
</dbReference>
<evidence type="ECO:0000256" key="11">
    <source>
        <dbReference type="ARBA" id="ARBA00023235"/>
    </source>
</evidence>
<dbReference type="PROSITE" id="PS51383">
    <property type="entry name" value="YJEF_C_3"/>
    <property type="match status" value="1"/>
</dbReference>
<comment type="similarity">
    <text evidence="4 19">In the C-terminal section; belongs to the NnrD/CARKD family.</text>
</comment>
<dbReference type="PIRSF" id="PIRSF017184">
    <property type="entry name" value="Nnr"/>
    <property type="match status" value="1"/>
</dbReference>
<dbReference type="GO" id="GO:0046872">
    <property type="term" value="F:metal ion binding"/>
    <property type="evidence" value="ECO:0007669"/>
    <property type="project" value="UniProtKB-UniRule"/>
</dbReference>
<dbReference type="HAMAP" id="MF_01966">
    <property type="entry name" value="NADHX_epimerase"/>
    <property type="match status" value="1"/>
</dbReference>
<evidence type="ECO:0000256" key="17">
    <source>
        <dbReference type="HAMAP-Rule" id="MF_01965"/>
    </source>
</evidence>
<protein>
    <recommendedName>
        <fullName evidence="19">Bifunctional NAD(P)H-hydrate repair enzyme</fullName>
    </recommendedName>
    <alternativeName>
        <fullName evidence="19">Nicotinamide nucleotide repair protein</fullName>
    </alternativeName>
    <domain>
        <recommendedName>
            <fullName evidence="19">ADP-dependent (S)-NAD(P)H-hydrate dehydratase</fullName>
            <ecNumber evidence="19">4.2.1.136</ecNumber>
        </recommendedName>
        <alternativeName>
            <fullName evidence="19">ADP-dependent NAD(P)HX dehydratase</fullName>
        </alternativeName>
    </domain>
    <domain>
        <recommendedName>
            <fullName evidence="19">NAD(P)H-hydrate epimerase</fullName>
            <ecNumber evidence="19">5.1.99.6</ecNumber>
        </recommendedName>
    </domain>
</protein>
<comment type="caution">
    <text evidence="18">Lacks conserved residue(s) required for the propagation of feature annotation.</text>
</comment>
<dbReference type="EMBL" id="JACICA010000007">
    <property type="protein sequence ID" value="MBB3702990.1"/>
    <property type="molecule type" value="Genomic_DNA"/>
</dbReference>
<evidence type="ECO:0000256" key="14">
    <source>
        <dbReference type="ARBA" id="ARBA00025153"/>
    </source>
</evidence>
<evidence type="ECO:0000256" key="2">
    <source>
        <dbReference type="ARBA" id="ARBA00000909"/>
    </source>
</evidence>
<dbReference type="InterPro" id="IPR036652">
    <property type="entry name" value="YjeF_N_dom_sf"/>
</dbReference>
<dbReference type="EC" id="5.1.99.6" evidence="19"/>
<sequence length="517" mass="55633">MKIFSQQQLPDIDAATIQEQNIKSIDLMERAAQYVSLYLSSLSYSRYVIFAGPGNNGGDALAVARLLAAKEGNNVTAYLFNIGKGLSSNCEANRNRLAECPNVNFTEITEKFEPPQLSEDAVIVDGLFGTGLNKPLNGGFGALVQFFNASPAHIVSIDMPSGLMCENNAQNVRNHIVRANTTITFGAPKIAQLMADNHEFVGKLIVADIGLSDGKSKGLDSNYEFTDKEDIKNIIRERDSFGHKGSFGHSLLIAGTYGMAGAAILATRACLRSGVGKVTVRTPHRNNNILQIAVPEAVLNLDSHEKYFSAPINTDDYNALAIGPGLGTSHDTAVAFIEQVRRTRIPLVIDADGLNILADHKGWIQQIPSDTILTPHFREMQRIGSHCTDSYSALTEAQEMAVKHSFFIILKGHFTAICTPEGKTFFNSTGNSGMATAGSGDVLTGIICALLAQKYTQTEACRLGVYIHGLAGDIAANKLGETSLIASDIIEAIPEAFLQLSAKDAEKAPSPDFLILK</sequence>
<keyword evidence="8 17" id="KW-0521">NADP</keyword>
<evidence type="ECO:0000256" key="4">
    <source>
        <dbReference type="ARBA" id="ARBA00009524"/>
    </source>
</evidence>
<feature type="binding site" evidence="18">
    <location>
        <begin position="55"/>
        <end position="59"/>
    </location>
    <ligand>
        <name>(6S)-NADPHX</name>
        <dbReference type="ChEBI" id="CHEBI:64076"/>
    </ligand>
</feature>
<evidence type="ECO:0000256" key="18">
    <source>
        <dbReference type="HAMAP-Rule" id="MF_01966"/>
    </source>
</evidence>
<comment type="catalytic activity">
    <reaction evidence="15 17 19">
        <text>(6S)-NADHX + ADP = AMP + phosphate + NADH + H(+)</text>
        <dbReference type="Rhea" id="RHEA:32223"/>
        <dbReference type="ChEBI" id="CHEBI:15378"/>
        <dbReference type="ChEBI" id="CHEBI:43474"/>
        <dbReference type="ChEBI" id="CHEBI:57945"/>
        <dbReference type="ChEBI" id="CHEBI:64074"/>
        <dbReference type="ChEBI" id="CHEBI:456215"/>
        <dbReference type="ChEBI" id="CHEBI:456216"/>
        <dbReference type="EC" id="4.2.1.136"/>
    </reaction>
</comment>
<evidence type="ECO:0000256" key="7">
    <source>
        <dbReference type="ARBA" id="ARBA00022840"/>
    </source>
</evidence>
<feature type="domain" description="YjeF C-terminal" evidence="20">
    <location>
        <begin position="227"/>
        <end position="500"/>
    </location>
</feature>
<dbReference type="InterPro" id="IPR000631">
    <property type="entry name" value="CARKD"/>
</dbReference>
<comment type="subunit">
    <text evidence="17">Homotetramer.</text>
</comment>
<dbReference type="Gene3D" id="3.40.50.10260">
    <property type="entry name" value="YjeF N-terminal domain"/>
    <property type="match status" value="1"/>
</dbReference>
<evidence type="ECO:0000256" key="19">
    <source>
        <dbReference type="PIRNR" id="PIRNR017184"/>
    </source>
</evidence>
<organism evidence="22 23">
    <name type="scientific">Alloprevotella rava</name>
    <dbReference type="NCBI Taxonomy" id="671218"/>
    <lineage>
        <taxon>Bacteria</taxon>
        <taxon>Pseudomonadati</taxon>
        <taxon>Bacteroidota</taxon>
        <taxon>Bacteroidia</taxon>
        <taxon>Bacteroidales</taxon>
        <taxon>Prevotellaceae</taxon>
        <taxon>Alloprevotella</taxon>
    </lineage>
</organism>
<evidence type="ECO:0000259" key="21">
    <source>
        <dbReference type="PROSITE" id="PS51385"/>
    </source>
</evidence>
<evidence type="ECO:0000313" key="22">
    <source>
        <dbReference type="EMBL" id="MBB3702990.1"/>
    </source>
</evidence>
<evidence type="ECO:0000256" key="5">
    <source>
        <dbReference type="ARBA" id="ARBA00022723"/>
    </source>
</evidence>
<dbReference type="Pfam" id="PF01256">
    <property type="entry name" value="Carb_kinase"/>
    <property type="match status" value="1"/>
</dbReference>
<evidence type="ECO:0000256" key="13">
    <source>
        <dbReference type="ARBA" id="ARBA00023268"/>
    </source>
</evidence>
<dbReference type="GO" id="GO:0046496">
    <property type="term" value="P:nicotinamide nucleotide metabolic process"/>
    <property type="evidence" value="ECO:0007669"/>
    <property type="project" value="UniProtKB-UniRule"/>
</dbReference>
<comment type="similarity">
    <text evidence="17">Belongs to the NnrD/CARKD family.</text>
</comment>
<dbReference type="Proteomes" id="UP000541425">
    <property type="component" value="Unassembled WGS sequence"/>
</dbReference>
<dbReference type="Gene3D" id="3.40.1190.20">
    <property type="match status" value="1"/>
</dbReference>
<feature type="binding site" evidence="17">
    <location>
        <position position="262"/>
    </location>
    <ligand>
        <name>(6S)-NADPHX</name>
        <dbReference type="ChEBI" id="CHEBI:64076"/>
    </ligand>
</feature>
<evidence type="ECO:0000313" key="23">
    <source>
        <dbReference type="Proteomes" id="UP000541425"/>
    </source>
</evidence>
<dbReference type="InterPro" id="IPR017953">
    <property type="entry name" value="Carbohydrate_kinase_pred_CS"/>
</dbReference>
<comment type="function">
    <text evidence="18">Catalyzes the epimerization of the S- and R-forms of NAD(P)HX, a damaged form of NAD(P)H that is a result of enzymatic or heat-dependent hydration. This is a prerequisite for the S-specific NAD(P)H-hydrate dehydratase to allow the repair of both epimers of NAD(P)HX.</text>
</comment>
<feature type="binding site" evidence="18">
    <location>
        <begin position="129"/>
        <end position="135"/>
    </location>
    <ligand>
        <name>(6S)-NADPHX</name>
        <dbReference type="ChEBI" id="CHEBI:64076"/>
    </ligand>
</feature>
<dbReference type="GO" id="GO:0052856">
    <property type="term" value="F:NAD(P)HX epimerase activity"/>
    <property type="evidence" value="ECO:0007669"/>
    <property type="project" value="UniProtKB-UniRule"/>
</dbReference>
<reference evidence="22 23" key="1">
    <citation type="submission" date="2020-08" db="EMBL/GenBank/DDBJ databases">
        <title>Genomic Encyclopedia of Type Strains, Phase IV (KMG-IV): sequencing the most valuable type-strain genomes for metagenomic binning, comparative biology and taxonomic classification.</title>
        <authorList>
            <person name="Goeker M."/>
        </authorList>
    </citation>
    <scope>NUCLEOTIDE SEQUENCE [LARGE SCALE GENOMIC DNA]</scope>
    <source>
        <strain evidence="22 23">DSM 22548</strain>
    </source>
</reference>
<comment type="caution">
    <text evidence="22">The sequence shown here is derived from an EMBL/GenBank/DDBJ whole genome shotgun (WGS) entry which is preliminary data.</text>
</comment>
<dbReference type="HAMAP" id="MF_01965">
    <property type="entry name" value="NADHX_dehydratase"/>
    <property type="match status" value="1"/>
</dbReference>
<evidence type="ECO:0000256" key="9">
    <source>
        <dbReference type="ARBA" id="ARBA00022958"/>
    </source>
</evidence>
<keyword evidence="5 18" id="KW-0479">Metal-binding</keyword>
<dbReference type="Pfam" id="PF03853">
    <property type="entry name" value="YjeF_N"/>
    <property type="match status" value="1"/>
</dbReference>
<keyword evidence="12 17" id="KW-0456">Lyase</keyword>
<keyword evidence="10 17" id="KW-0520">NAD</keyword>
<dbReference type="SUPFAM" id="SSF64153">
    <property type="entry name" value="YjeF N-terminal domain-like"/>
    <property type="match status" value="1"/>
</dbReference>
<comment type="catalytic activity">
    <reaction evidence="2 18 19">
        <text>(6R)-NADPHX = (6S)-NADPHX</text>
        <dbReference type="Rhea" id="RHEA:32227"/>
        <dbReference type="ChEBI" id="CHEBI:64076"/>
        <dbReference type="ChEBI" id="CHEBI:64077"/>
        <dbReference type="EC" id="5.1.99.6"/>
    </reaction>
</comment>
<feature type="binding site" evidence="17">
    <location>
        <begin position="411"/>
        <end position="415"/>
    </location>
    <ligand>
        <name>AMP</name>
        <dbReference type="ChEBI" id="CHEBI:456215"/>
    </ligand>
</feature>
<dbReference type="PROSITE" id="PS51385">
    <property type="entry name" value="YJEF_N"/>
    <property type="match status" value="1"/>
</dbReference>
<name>A0A7W5UJE3_9BACT</name>
<dbReference type="AlphaFoldDB" id="A0A7W5UJE3"/>
<dbReference type="GO" id="GO:0110051">
    <property type="term" value="P:metabolite repair"/>
    <property type="evidence" value="ECO:0007669"/>
    <property type="project" value="TreeGrafter"/>
</dbReference>
<comment type="catalytic activity">
    <reaction evidence="16 17 19">
        <text>(6S)-NADPHX + ADP = AMP + phosphate + NADPH + H(+)</text>
        <dbReference type="Rhea" id="RHEA:32235"/>
        <dbReference type="ChEBI" id="CHEBI:15378"/>
        <dbReference type="ChEBI" id="CHEBI:43474"/>
        <dbReference type="ChEBI" id="CHEBI:57783"/>
        <dbReference type="ChEBI" id="CHEBI:64076"/>
        <dbReference type="ChEBI" id="CHEBI:456215"/>
        <dbReference type="ChEBI" id="CHEBI:456216"/>
        <dbReference type="EC" id="4.2.1.136"/>
    </reaction>
</comment>
<dbReference type="NCBIfam" id="TIGR00196">
    <property type="entry name" value="yjeF_cterm"/>
    <property type="match status" value="1"/>
</dbReference>
<dbReference type="PANTHER" id="PTHR12592">
    <property type="entry name" value="ATP-DEPENDENT (S)-NAD(P)H-HYDRATE DEHYDRATASE FAMILY MEMBER"/>
    <property type="match status" value="1"/>
</dbReference>
<evidence type="ECO:0000256" key="10">
    <source>
        <dbReference type="ARBA" id="ARBA00023027"/>
    </source>
</evidence>
<dbReference type="NCBIfam" id="TIGR00197">
    <property type="entry name" value="yjeF_nterm"/>
    <property type="match status" value="1"/>
</dbReference>
<evidence type="ECO:0000259" key="20">
    <source>
        <dbReference type="PROSITE" id="PS51383"/>
    </source>
</evidence>